<evidence type="ECO:0000313" key="3">
    <source>
        <dbReference type="EMBL" id="QGY44559.1"/>
    </source>
</evidence>
<name>A0A6I6JTJ9_9BACT</name>
<keyword evidence="1" id="KW-0175">Coiled coil</keyword>
<feature type="transmembrane region" description="Helical" evidence="2">
    <location>
        <begin position="12"/>
        <end position="29"/>
    </location>
</feature>
<keyword evidence="2" id="KW-0812">Transmembrane</keyword>
<keyword evidence="2" id="KW-1133">Transmembrane helix</keyword>
<accession>A0A6I6JTJ9</accession>
<evidence type="ECO:0000256" key="2">
    <source>
        <dbReference type="SAM" id="Phobius"/>
    </source>
</evidence>
<reference evidence="3 4" key="1">
    <citation type="submission" date="2019-11" db="EMBL/GenBank/DDBJ databases">
        <authorList>
            <person name="Zheng R.K."/>
            <person name="Sun C.M."/>
        </authorList>
    </citation>
    <scope>NUCLEOTIDE SEQUENCE [LARGE SCALE GENOMIC DNA]</scope>
    <source>
        <strain evidence="3 4">WC007</strain>
    </source>
</reference>
<dbReference type="EMBL" id="CP046401">
    <property type="protein sequence ID" value="QGY44559.1"/>
    <property type="molecule type" value="Genomic_DNA"/>
</dbReference>
<evidence type="ECO:0000313" key="4">
    <source>
        <dbReference type="Proteomes" id="UP000428260"/>
    </source>
</evidence>
<feature type="coiled-coil region" evidence="1">
    <location>
        <begin position="56"/>
        <end position="154"/>
    </location>
</feature>
<keyword evidence="4" id="KW-1185">Reference proteome</keyword>
<dbReference type="RefSeq" id="WP_158866967.1">
    <property type="nucleotide sequence ID" value="NZ_CP046401.1"/>
</dbReference>
<dbReference type="Proteomes" id="UP000428260">
    <property type="component" value="Chromosome"/>
</dbReference>
<sequence>MKTEKNSMLKWIVIGVFAIVVVVAGIIIYNNKSHIDELSNQNADLNMTIEERDSLVNEMANTFDEIEENLTFIREKRSQLVLDQAEGKQDQKKVLVADIKLMNEMLEESSKKIDELEKQLKSSGIEIKSFRNKIAKLSESIKQQDENIQVLKTELEKRDYQIAEMDLQIEKMDSQMVVMETDLVVKADSIKNANNLIAEQDSELNKAFFTSGSFDELADNGVLTKEGGFLGIGKSKTIKEDFNETYFTELDKRNTNYFPLFVKKAKIITEHPDSSFRFIEEDNLITYLEIENPEEFWKVSKYAVVETKQ</sequence>
<keyword evidence="2" id="KW-0472">Membrane</keyword>
<evidence type="ECO:0000256" key="1">
    <source>
        <dbReference type="SAM" id="Coils"/>
    </source>
</evidence>
<gene>
    <name evidence="3" type="ORF">GM418_13070</name>
</gene>
<organism evidence="3 4">
    <name type="scientific">Maribellus comscasis</name>
    <dbReference type="NCBI Taxonomy" id="2681766"/>
    <lineage>
        <taxon>Bacteria</taxon>
        <taxon>Pseudomonadati</taxon>
        <taxon>Bacteroidota</taxon>
        <taxon>Bacteroidia</taxon>
        <taxon>Marinilabiliales</taxon>
        <taxon>Prolixibacteraceae</taxon>
        <taxon>Maribellus</taxon>
    </lineage>
</organism>
<protein>
    <submittedName>
        <fullName evidence="3">Uncharacterized protein</fullName>
    </submittedName>
</protein>
<dbReference type="AlphaFoldDB" id="A0A6I6JTJ9"/>
<dbReference type="KEGG" id="mcos:GM418_13070"/>
<proteinExistence type="predicted"/>